<proteinExistence type="predicted"/>
<evidence type="ECO:0000313" key="1">
    <source>
        <dbReference type="EMBL" id="KAK0629191.1"/>
    </source>
</evidence>
<keyword evidence="2" id="KW-1185">Reference proteome</keyword>
<dbReference type="AlphaFoldDB" id="A0AA39X8B6"/>
<protein>
    <submittedName>
        <fullName evidence="1">Uncharacterized protein</fullName>
    </submittedName>
</protein>
<organism evidence="1 2">
    <name type="scientific">Bombardia bombarda</name>
    <dbReference type="NCBI Taxonomy" id="252184"/>
    <lineage>
        <taxon>Eukaryota</taxon>
        <taxon>Fungi</taxon>
        <taxon>Dikarya</taxon>
        <taxon>Ascomycota</taxon>
        <taxon>Pezizomycotina</taxon>
        <taxon>Sordariomycetes</taxon>
        <taxon>Sordariomycetidae</taxon>
        <taxon>Sordariales</taxon>
        <taxon>Lasiosphaeriaceae</taxon>
        <taxon>Bombardia</taxon>
    </lineage>
</organism>
<name>A0AA39X8B6_9PEZI</name>
<sequence>MVHEVNVYRLLTKYTDIPVPDPKSISSDFDAAGRAYIRIERMETTVRASAALKRCWMPLEHRSSSTDADGPCDRFGRRALDGFVVPPRWVRMADGRERWEVKTGEEDEFVFVLHNLGPENLLLNRQTLQVAVLVNVEEAGYFPEEMQQRDV</sequence>
<evidence type="ECO:0000313" key="2">
    <source>
        <dbReference type="Proteomes" id="UP001174934"/>
    </source>
</evidence>
<accession>A0AA39X8B6</accession>
<gene>
    <name evidence="1" type="ORF">B0T17DRAFT_615003</name>
</gene>
<reference evidence="1" key="1">
    <citation type="submission" date="2023-06" db="EMBL/GenBank/DDBJ databases">
        <title>Genome-scale phylogeny and comparative genomics of the fungal order Sordariales.</title>
        <authorList>
            <consortium name="Lawrence Berkeley National Laboratory"/>
            <person name="Hensen N."/>
            <person name="Bonometti L."/>
            <person name="Westerberg I."/>
            <person name="Brannstrom I.O."/>
            <person name="Guillou S."/>
            <person name="Cros-Aarteil S."/>
            <person name="Calhoun S."/>
            <person name="Haridas S."/>
            <person name="Kuo A."/>
            <person name="Mondo S."/>
            <person name="Pangilinan J."/>
            <person name="Riley R."/>
            <person name="LaButti K."/>
            <person name="Andreopoulos B."/>
            <person name="Lipzen A."/>
            <person name="Chen C."/>
            <person name="Yanf M."/>
            <person name="Daum C."/>
            <person name="Ng V."/>
            <person name="Clum A."/>
            <person name="Steindorff A."/>
            <person name="Ohm R."/>
            <person name="Martin F."/>
            <person name="Silar P."/>
            <person name="Natvig D."/>
            <person name="Lalanne C."/>
            <person name="Gautier V."/>
            <person name="Ament-velasquez S.L."/>
            <person name="Kruys A."/>
            <person name="Hutchinson M.I."/>
            <person name="Powell A.J."/>
            <person name="Barry K."/>
            <person name="Miller A.N."/>
            <person name="Grigoriev I.V."/>
            <person name="Debuchy R."/>
            <person name="Gladieux P."/>
            <person name="Thoren M.H."/>
            <person name="Johannesson H."/>
        </authorList>
    </citation>
    <scope>NUCLEOTIDE SEQUENCE</scope>
    <source>
        <strain evidence="1">SMH3391-2</strain>
    </source>
</reference>
<dbReference type="Proteomes" id="UP001174934">
    <property type="component" value="Unassembled WGS sequence"/>
</dbReference>
<dbReference type="EMBL" id="JAULSR010000002">
    <property type="protein sequence ID" value="KAK0629191.1"/>
    <property type="molecule type" value="Genomic_DNA"/>
</dbReference>
<comment type="caution">
    <text evidence="1">The sequence shown here is derived from an EMBL/GenBank/DDBJ whole genome shotgun (WGS) entry which is preliminary data.</text>
</comment>